<feature type="region of interest" description="Disordered" evidence="1">
    <location>
        <begin position="24"/>
        <end position="49"/>
    </location>
</feature>
<dbReference type="Pfam" id="PF04170">
    <property type="entry name" value="NlpE"/>
    <property type="match status" value="1"/>
</dbReference>
<evidence type="ECO:0000256" key="2">
    <source>
        <dbReference type="SAM" id="SignalP"/>
    </source>
</evidence>
<keyword evidence="2" id="KW-0732">Signal</keyword>
<reference evidence="3 4" key="1">
    <citation type="submission" date="2015-07" db="EMBL/GenBank/DDBJ databases">
        <title>Acinetobacter yuneri, a novel member of Acinetobacter calcoaceticus-Acinetobacter baumannii complex isolated from clinical specimen.</title>
        <authorList>
            <person name="Yu Y."/>
        </authorList>
    </citation>
    <scope>NUCLEOTIDE SEQUENCE [LARGE SCALE GENOMIC DNA]</scope>
    <source>
        <strain evidence="3 4">A362</strain>
    </source>
</reference>
<keyword evidence="4" id="KW-1185">Reference proteome</keyword>
<feature type="signal peptide" evidence="2">
    <location>
        <begin position="1"/>
        <end position="17"/>
    </location>
</feature>
<feature type="chain" id="PRO_5013160868" evidence="2">
    <location>
        <begin position="18"/>
        <end position="159"/>
    </location>
</feature>
<gene>
    <name evidence="3" type="ORF">AC058_18635</name>
</gene>
<sequence>MKKSLLAIALMSTLLVACNKHENKTETTSDASTPVQTSEASSAVAVDTEHTAENSLDWNGKYTGTLPCADCEGIKTELKLKDDKTYELTETYLGKGDTKPFETHGKFAFDKDNTSIITLDNKAENRKFFIGENTATALDMEGKKIEGSLAEHYVLKKED</sequence>
<dbReference type="RefSeq" id="WP_077170213.1">
    <property type="nucleotide sequence ID" value="NZ_LFZS01000028.1"/>
</dbReference>
<dbReference type="Proteomes" id="UP000189376">
    <property type="component" value="Unassembled WGS sequence"/>
</dbReference>
<dbReference type="EMBL" id="LFZS01000028">
    <property type="protein sequence ID" value="ONN51505.1"/>
    <property type="molecule type" value="Genomic_DNA"/>
</dbReference>
<feature type="compositionally biased region" description="Polar residues" evidence="1">
    <location>
        <begin position="28"/>
        <end position="41"/>
    </location>
</feature>
<evidence type="ECO:0000313" key="3">
    <source>
        <dbReference type="EMBL" id="ONN51505.1"/>
    </source>
</evidence>
<name>A0A1V2UQD6_9GAMM</name>
<dbReference type="PROSITE" id="PS51257">
    <property type="entry name" value="PROKAR_LIPOPROTEIN"/>
    <property type="match status" value="1"/>
</dbReference>
<accession>A0A1V2UQD6</accession>
<dbReference type="InterPro" id="IPR007298">
    <property type="entry name" value="Cu-R_lipoprotein_NlpE"/>
</dbReference>
<proteinExistence type="predicted"/>
<evidence type="ECO:0000256" key="1">
    <source>
        <dbReference type="SAM" id="MobiDB-lite"/>
    </source>
</evidence>
<dbReference type="Gene3D" id="2.40.128.640">
    <property type="match status" value="1"/>
</dbReference>
<organism evidence="3 4">
    <name type="scientific">Acinetobacter genomosp. 33YU</name>
    <dbReference type="NCBI Taxonomy" id="1675530"/>
    <lineage>
        <taxon>Bacteria</taxon>
        <taxon>Pseudomonadati</taxon>
        <taxon>Pseudomonadota</taxon>
        <taxon>Gammaproteobacteria</taxon>
        <taxon>Moraxellales</taxon>
        <taxon>Moraxellaceae</taxon>
        <taxon>Acinetobacter</taxon>
    </lineage>
</organism>
<protein>
    <submittedName>
        <fullName evidence="3">Copper resistance protein NlpE</fullName>
    </submittedName>
</protein>
<comment type="caution">
    <text evidence="3">The sequence shown here is derived from an EMBL/GenBank/DDBJ whole genome shotgun (WGS) entry which is preliminary data.</text>
</comment>
<dbReference type="AlphaFoldDB" id="A0A1V2UQD6"/>
<evidence type="ECO:0000313" key="4">
    <source>
        <dbReference type="Proteomes" id="UP000189376"/>
    </source>
</evidence>